<evidence type="ECO:0000313" key="2">
    <source>
        <dbReference type="Proteomes" id="UP000055019"/>
    </source>
</evidence>
<sequence length="99" mass="11518">MVRLVYLTFYVQDAGYGDTDLTVYVHAEAALERCLERTERESVWRFERDDAPLFEAILRQADRQFDGAPSYVHMEASERLDRFTLSGRRSPLPSAARMQ</sequence>
<evidence type="ECO:0000313" key="1">
    <source>
        <dbReference type="EMBL" id="SAL82284.1"/>
    </source>
</evidence>
<comment type="caution">
    <text evidence="1">The sequence shown here is derived from an EMBL/GenBank/DDBJ whole genome shotgun (WGS) entry which is preliminary data.</text>
</comment>
<protein>
    <submittedName>
        <fullName evidence="1">Fis family transcriptional regulator</fullName>
    </submittedName>
</protein>
<gene>
    <name evidence="1" type="ORF">AWB74_06216</name>
</gene>
<dbReference type="AlphaFoldDB" id="A0A158KMH3"/>
<proteinExistence type="predicted"/>
<reference evidence="1" key="1">
    <citation type="submission" date="2016-01" db="EMBL/GenBank/DDBJ databases">
        <authorList>
            <person name="Peeters C."/>
        </authorList>
    </citation>
    <scope>NUCLEOTIDE SEQUENCE [LARGE SCALE GENOMIC DNA]</scope>
    <source>
        <strain evidence="1">LMG 29317</strain>
    </source>
</reference>
<keyword evidence="2" id="KW-1185">Reference proteome</keyword>
<dbReference type="EMBL" id="FCOM02000041">
    <property type="protein sequence ID" value="SAL82284.1"/>
    <property type="molecule type" value="Genomic_DNA"/>
</dbReference>
<dbReference type="Proteomes" id="UP000055019">
    <property type="component" value="Unassembled WGS sequence"/>
</dbReference>
<name>A0A158KMH3_9BURK</name>
<organism evidence="1 2">
    <name type="scientific">Caballeronia arvi</name>
    <dbReference type="NCBI Taxonomy" id="1777135"/>
    <lineage>
        <taxon>Bacteria</taxon>
        <taxon>Pseudomonadati</taxon>
        <taxon>Pseudomonadota</taxon>
        <taxon>Betaproteobacteria</taxon>
        <taxon>Burkholderiales</taxon>
        <taxon>Burkholderiaceae</taxon>
        <taxon>Caballeronia</taxon>
    </lineage>
</organism>
<accession>A0A158KMH3</accession>